<feature type="domain" description="AMP-binding enzyme C-terminal" evidence="2">
    <location>
        <begin position="437"/>
        <end position="512"/>
    </location>
</feature>
<dbReference type="OrthoDB" id="193284at2157"/>
<dbReference type="InterPro" id="IPR025110">
    <property type="entry name" value="AMP-bd_C"/>
</dbReference>
<dbReference type="GeneID" id="56029908"/>
<dbReference type="EMBL" id="CP058529">
    <property type="protein sequence ID" value="QLG28538.1"/>
    <property type="molecule type" value="Genomic_DNA"/>
</dbReference>
<accession>A0A7D5KXP1</accession>
<proteinExistence type="predicted"/>
<evidence type="ECO:0000313" key="3">
    <source>
        <dbReference type="EMBL" id="QLG28538.1"/>
    </source>
</evidence>
<dbReference type="InterPro" id="IPR042099">
    <property type="entry name" value="ANL_N_sf"/>
</dbReference>
<protein>
    <submittedName>
        <fullName evidence="3">AMP-binding protein</fullName>
    </submittedName>
</protein>
<sequence length="525" mass="57799">MTRQSFPAEATAGNVARLYDESAENRGDALALEMYGDEYSHAALRDRSARIAGGLRDVGLRLDDRIAIFLHNRPEVVLVALAAFRAGTPFVPMNPQFTPREIAGQVGDSGAAAVVTEPSLLDRVADALELVDGTPTIILVDEDRSDDLVDRRPDTVAFESLDGDPVLVEREDDDVAMQPYTSGTTGEPKGVLLTHRNVRAQSLIGFERTALPPEEERFLSVLPLAHIAGFINRTWQPLVRGGTVFLRDPTEWDPVTTMETIEAERITKFGAVTAMYVDIVNHDRFGEYDLSSLREVMEGGDRMPTAVQKRFEEVAGVELFEAYGLTETGGGTHVGFGSTFGPRPGTIGQPLRATDCKIVDEVGREVAPGETGELLVRGPHVTPGYHERPAETAEAFTEDGYFRTGDVARRDADNYYEVVDRKSDVIVTAGYTVYPREVEDVLHEHDAVVDAAVVGVPDERRTTTIEAYVVVEDDATVTEGELKAYCLEHVAPYKHPREIRFVERLPRTYNGKVRRVALREGAVSD</sequence>
<dbReference type="InterPro" id="IPR000873">
    <property type="entry name" value="AMP-dep_synth/lig_dom"/>
</dbReference>
<dbReference type="Gene3D" id="3.30.300.30">
    <property type="match status" value="1"/>
</dbReference>
<dbReference type="RefSeq" id="WP_179170112.1">
    <property type="nucleotide sequence ID" value="NZ_CP058529.1"/>
</dbReference>
<dbReference type="GO" id="GO:0016878">
    <property type="term" value="F:acid-thiol ligase activity"/>
    <property type="evidence" value="ECO:0007669"/>
    <property type="project" value="UniProtKB-ARBA"/>
</dbReference>
<keyword evidence="4" id="KW-1185">Reference proteome</keyword>
<dbReference type="Proteomes" id="UP000509750">
    <property type="component" value="Chromosome"/>
</dbReference>
<gene>
    <name evidence="3" type="ORF">HUG10_13705</name>
</gene>
<dbReference type="InterPro" id="IPR045851">
    <property type="entry name" value="AMP-bd_C_sf"/>
</dbReference>
<dbReference type="KEGG" id="halg:HUG10_13705"/>
<dbReference type="PANTHER" id="PTHR43767">
    <property type="entry name" value="LONG-CHAIN-FATTY-ACID--COA LIGASE"/>
    <property type="match status" value="1"/>
</dbReference>
<evidence type="ECO:0000259" key="1">
    <source>
        <dbReference type="Pfam" id="PF00501"/>
    </source>
</evidence>
<evidence type="ECO:0000313" key="4">
    <source>
        <dbReference type="Proteomes" id="UP000509750"/>
    </source>
</evidence>
<dbReference type="InterPro" id="IPR050237">
    <property type="entry name" value="ATP-dep_AMP-bd_enzyme"/>
</dbReference>
<dbReference type="AlphaFoldDB" id="A0A7D5KXP1"/>
<organism evidence="3 4">
    <name type="scientific">Halorarum halophilum</name>
    <dbReference type="NCBI Taxonomy" id="2743090"/>
    <lineage>
        <taxon>Archaea</taxon>
        <taxon>Methanobacteriati</taxon>
        <taxon>Methanobacteriota</taxon>
        <taxon>Stenosarchaea group</taxon>
        <taxon>Halobacteria</taxon>
        <taxon>Halobacteriales</taxon>
        <taxon>Haloferacaceae</taxon>
        <taxon>Halorarum</taxon>
    </lineage>
</organism>
<evidence type="ECO:0000259" key="2">
    <source>
        <dbReference type="Pfam" id="PF13193"/>
    </source>
</evidence>
<dbReference type="Pfam" id="PF00501">
    <property type="entry name" value="AMP-binding"/>
    <property type="match status" value="1"/>
</dbReference>
<reference evidence="3 4" key="1">
    <citation type="submission" date="2020-07" db="EMBL/GenBank/DDBJ databases">
        <title>Gai3-2, isolated from salt lake.</title>
        <authorList>
            <person name="Cui H."/>
            <person name="Shi X."/>
        </authorList>
    </citation>
    <scope>NUCLEOTIDE SEQUENCE [LARGE SCALE GENOMIC DNA]</scope>
    <source>
        <strain evidence="3 4">Gai3-2</strain>
    </source>
</reference>
<name>A0A7D5KXP1_9EURY</name>
<dbReference type="Gene3D" id="3.40.50.12780">
    <property type="entry name" value="N-terminal domain of ligase-like"/>
    <property type="match status" value="1"/>
</dbReference>
<dbReference type="Pfam" id="PF13193">
    <property type="entry name" value="AMP-binding_C"/>
    <property type="match status" value="1"/>
</dbReference>
<dbReference type="SUPFAM" id="SSF56801">
    <property type="entry name" value="Acetyl-CoA synthetase-like"/>
    <property type="match status" value="1"/>
</dbReference>
<feature type="domain" description="AMP-dependent synthetase/ligase" evidence="1">
    <location>
        <begin position="20"/>
        <end position="386"/>
    </location>
</feature>
<dbReference type="PANTHER" id="PTHR43767:SF1">
    <property type="entry name" value="NONRIBOSOMAL PEPTIDE SYNTHASE PES1 (EUROFUNG)-RELATED"/>
    <property type="match status" value="1"/>
</dbReference>